<protein>
    <submittedName>
        <fullName evidence="3">Universal stress protein</fullName>
    </submittedName>
</protein>
<feature type="domain" description="UspA" evidence="2">
    <location>
        <begin position="2"/>
        <end position="131"/>
    </location>
</feature>
<dbReference type="PANTHER" id="PTHR46268">
    <property type="entry name" value="STRESS RESPONSE PROTEIN NHAX"/>
    <property type="match status" value="1"/>
</dbReference>
<dbReference type="InterPro" id="IPR006016">
    <property type="entry name" value="UspA"/>
</dbReference>
<name>A0ABT9B807_9BACT</name>
<dbReference type="CDD" id="cd00293">
    <property type="entry name" value="USP-like"/>
    <property type="match status" value="2"/>
</dbReference>
<sequence>MLVLTDFHQPASVALAYAATLAQPLGARLLVVHAHRNALLDPELLTVSDSSLSAQARQPAFASLTRGLPVPAVTETIHGSVLATVAAALRRDHPELLVLGRPTDSSTPDELVSTTALDLLRAAPYPMLVVPPTAPAGRAPRRLLLAVDGESFSLGRYASMVRHLFRVLKAEVTILHVSPTPAATPLQTALASVLRIGLTIDLTRLSLARHIVASSPAAGILQAAQPGEFDLVLVIARPRSFLGKRFHHSVTAKLLLHCAVPVLVLPAQA</sequence>
<evidence type="ECO:0000256" key="1">
    <source>
        <dbReference type="ARBA" id="ARBA00008791"/>
    </source>
</evidence>
<keyword evidence="4" id="KW-1185">Reference proteome</keyword>
<organism evidence="3 4">
    <name type="scientific">Hymenobacter aranciens</name>
    <dbReference type="NCBI Taxonomy" id="3063996"/>
    <lineage>
        <taxon>Bacteria</taxon>
        <taxon>Pseudomonadati</taxon>
        <taxon>Bacteroidota</taxon>
        <taxon>Cytophagia</taxon>
        <taxon>Cytophagales</taxon>
        <taxon>Hymenobacteraceae</taxon>
        <taxon>Hymenobacter</taxon>
    </lineage>
</organism>
<evidence type="ECO:0000313" key="4">
    <source>
        <dbReference type="Proteomes" id="UP001176429"/>
    </source>
</evidence>
<comment type="caution">
    <text evidence="3">The sequence shown here is derived from an EMBL/GenBank/DDBJ whole genome shotgun (WGS) entry which is preliminary data.</text>
</comment>
<reference evidence="3" key="1">
    <citation type="submission" date="2023-07" db="EMBL/GenBank/DDBJ databases">
        <authorList>
            <person name="Kim M.K."/>
        </authorList>
    </citation>
    <scope>NUCLEOTIDE SEQUENCE</scope>
    <source>
        <strain evidence="3">ASUV-10-1</strain>
    </source>
</reference>
<dbReference type="EMBL" id="JAUQSY010000003">
    <property type="protein sequence ID" value="MDO7874395.1"/>
    <property type="molecule type" value="Genomic_DNA"/>
</dbReference>
<dbReference type="RefSeq" id="WP_305005739.1">
    <property type="nucleotide sequence ID" value="NZ_JAUQSY010000003.1"/>
</dbReference>
<accession>A0ABT9B807</accession>
<evidence type="ECO:0000313" key="3">
    <source>
        <dbReference type="EMBL" id="MDO7874395.1"/>
    </source>
</evidence>
<dbReference type="Pfam" id="PF00582">
    <property type="entry name" value="Usp"/>
    <property type="match status" value="2"/>
</dbReference>
<evidence type="ECO:0000259" key="2">
    <source>
        <dbReference type="Pfam" id="PF00582"/>
    </source>
</evidence>
<dbReference type="Gene3D" id="3.40.50.12370">
    <property type="match status" value="1"/>
</dbReference>
<dbReference type="SUPFAM" id="SSF52402">
    <property type="entry name" value="Adenine nucleotide alpha hydrolases-like"/>
    <property type="match status" value="2"/>
</dbReference>
<dbReference type="PANTHER" id="PTHR46268:SF27">
    <property type="entry name" value="UNIVERSAL STRESS PROTEIN RV2623"/>
    <property type="match status" value="1"/>
</dbReference>
<proteinExistence type="inferred from homology"/>
<dbReference type="Proteomes" id="UP001176429">
    <property type="component" value="Unassembled WGS sequence"/>
</dbReference>
<gene>
    <name evidence="3" type="ORF">Q5H93_06595</name>
</gene>
<comment type="similarity">
    <text evidence="1">Belongs to the universal stress protein A family.</text>
</comment>
<feature type="domain" description="UspA" evidence="2">
    <location>
        <begin position="141"/>
        <end position="266"/>
    </location>
</feature>